<feature type="compositionally biased region" description="Gly residues" evidence="1">
    <location>
        <begin position="46"/>
        <end position="61"/>
    </location>
</feature>
<keyword evidence="2" id="KW-0732">Signal</keyword>
<sequence length="137" mass="13911">MLKHYLLRTGLTAALILGSLASSVSSYAAPAATSTGGSSSRSGPSGSSGVGGGGGGDGGSGAGMPGAVPLALVRPCLAALACNDPPRRVPTVRVRAKPAGLDHCSYYWRKVELDDGSIVEDHTQPMLKNCRVIRTFD</sequence>
<gene>
    <name evidence="3" type="ORF">GCM10007874_55880</name>
</gene>
<name>A0ABQ6CU98_9HYPH</name>
<evidence type="ECO:0000313" key="4">
    <source>
        <dbReference type="Proteomes" id="UP001156882"/>
    </source>
</evidence>
<dbReference type="Proteomes" id="UP001156882">
    <property type="component" value="Unassembled WGS sequence"/>
</dbReference>
<dbReference type="EMBL" id="BSPC01000063">
    <property type="protein sequence ID" value="GLS22570.1"/>
    <property type="molecule type" value="Genomic_DNA"/>
</dbReference>
<reference evidence="4" key="1">
    <citation type="journal article" date="2019" name="Int. J. Syst. Evol. Microbiol.">
        <title>The Global Catalogue of Microorganisms (GCM) 10K type strain sequencing project: providing services to taxonomists for standard genome sequencing and annotation.</title>
        <authorList>
            <consortium name="The Broad Institute Genomics Platform"/>
            <consortium name="The Broad Institute Genome Sequencing Center for Infectious Disease"/>
            <person name="Wu L."/>
            <person name="Ma J."/>
        </authorList>
    </citation>
    <scope>NUCLEOTIDE SEQUENCE [LARGE SCALE GENOMIC DNA]</scope>
    <source>
        <strain evidence="4">NBRC 101365</strain>
    </source>
</reference>
<dbReference type="RefSeq" id="WP_284315526.1">
    <property type="nucleotide sequence ID" value="NZ_BSPC01000063.1"/>
</dbReference>
<feature type="chain" id="PRO_5047441152" evidence="2">
    <location>
        <begin position="29"/>
        <end position="137"/>
    </location>
</feature>
<organism evidence="3 4">
    <name type="scientific">Labrys miyagiensis</name>
    <dbReference type="NCBI Taxonomy" id="346912"/>
    <lineage>
        <taxon>Bacteria</taxon>
        <taxon>Pseudomonadati</taxon>
        <taxon>Pseudomonadota</taxon>
        <taxon>Alphaproteobacteria</taxon>
        <taxon>Hyphomicrobiales</taxon>
        <taxon>Xanthobacteraceae</taxon>
        <taxon>Labrys</taxon>
    </lineage>
</organism>
<evidence type="ECO:0000313" key="3">
    <source>
        <dbReference type="EMBL" id="GLS22570.1"/>
    </source>
</evidence>
<accession>A0ABQ6CU98</accession>
<keyword evidence="4" id="KW-1185">Reference proteome</keyword>
<evidence type="ECO:0000256" key="1">
    <source>
        <dbReference type="SAM" id="MobiDB-lite"/>
    </source>
</evidence>
<feature type="compositionally biased region" description="Low complexity" evidence="1">
    <location>
        <begin position="31"/>
        <end position="45"/>
    </location>
</feature>
<feature type="region of interest" description="Disordered" evidence="1">
    <location>
        <begin position="31"/>
        <end position="61"/>
    </location>
</feature>
<protein>
    <submittedName>
        <fullName evidence="3">Uncharacterized protein</fullName>
    </submittedName>
</protein>
<feature type="signal peptide" evidence="2">
    <location>
        <begin position="1"/>
        <end position="28"/>
    </location>
</feature>
<comment type="caution">
    <text evidence="3">The sequence shown here is derived from an EMBL/GenBank/DDBJ whole genome shotgun (WGS) entry which is preliminary data.</text>
</comment>
<evidence type="ECO:0000256" key="2">
    <source>
        <dbReference type="SAM" id="SignalP"/>
    </source>
</evidence>
<proteinExistence type="predicted"/>